<dbReference type="EMBL" id="BAABAL010000018">
    <property type="protein sequence ID" value="GAA4024244.1"/>
    <property type="molecule type" value="Genomic_DNA"/>
</dbReference>
<dbReference type="RefSeq" id="WP_344880898.1">
    <property type="nucleotide sequence ID" value="NZ_BAABAL010000018.1"/>
</dbReference>
<keyword evidence="2" id="KW-1185">Reference proteome</keyword>
<accession>A0ABP7TCC5</accession>
<reference evidence="2" key="1">
    <citation type="journal article" date="2019" name="Int. J. Syst. Evol. Microbiol.">
        <title>The Global Catalogue of Microorganisms (GCM) 10K type strain sequencing project: providing services to taxonomists for standard genome sequencing and annotation.</title>
        <authorList>
            <consortium name="The Broad Institute Genomics Platform"/>
            <consortium name="The Broad Institute Genome Sequencing Center for Infectious Disease"/>
            <person name="Wu L."/>
            <person name="Ma J."/>
        </authorList>
    </citation>
    <scope>NUCLEOTIDE SEQUENCE [LARGE SCALE GENOMIC DNA]</scope>
    <source>
        <strain evidence="2">JCM 17342</strain>
    </source>
</reference>
<evidence type="ECO:0000313" key="1">
    <source>
        <dbReference type="EMBL" id="GAA4024244.1"/>
    </source>
</evidence>
<protein>
    <submittedName>
        <fullName evidence="1">Uncharacterized protein</fullName>
    </submittedName>
</protein>
<evidence type="ECO:0000313" key="2">
    <source>
        <dbReference type="Proteomes" id="UP001501747"/>
    </source>
</evidence>
<organism evidence="1 2">
    <name type="scientific">Allokutzneria multivorans</name>
    <dbReference type="NCBI Taxonomy" id="1142134"/>
    <lineage>
        <taxon>Bacteria</taxon>
        <taxon>Bacillati</taxon>
        <taxon>Actinomycetota</taxon>
        <taxon>Actinomycetes</taxon>
        <taxon>Pseudonocardiales</taxon>
        <taxon>Pseudonocardiaceae</taxon>
        <taxon>Allokutzneria</taxon>
    </lineage>
</organism>
<name>A0ABP7TCC5_9PSEU</name>
<comment type="caution">
    <text evidence="1">The sequence shown here is derived from an EMBL/GenBank/DDBJ whole genome shotgun (WGS) entry which is preliminary data.</text>
</comment>
<dbReference type="Proteomes" id="UP001501747">
    <property type="component" value="Unassembled WGS sequence"/>
</dbReference>
<gene>
    <name evidence="1" type="ORF">GCM10022247_55940</name>
</gene>
<sequence>MSLSTNADEHQVREFTCGCCAAPAQRTWNFVLRDGSPHAVYFANSYNHGGQGHETWIDVILGSWGGENHSDHVTFGCRVGAVEDSPAPAATAVQACLDGSAGPLHGRTLSREEALAHPWITDFWAVVDHVLEHDPVVHPHLYG</sequence>
<proteinExistence type="predicted"/>